<gene>
    <name evidence="1" type="ORF">A6K76_13835</name>
</gene>
<evidence type="ECO:0000313" key="1">
    <source>
        <dbReference type="EMBL" id="OCS87883.1"/>
    </source>
</evidence>
<organism evidence="1 2">
    <name type="scientific">Caryophanon latum</name>
    <dbReference type="NCBI Taxonomy" id="33977"/>
    <lineage>
        <taxon>Bacteria</taxon>
        <taxon>Bacillati</taxon>
        <taxon>Bacillota</taxon>
        <taxon>Bacilli</taxon>
        <taxon>Bacillales</taxon>
        <taxon>Caryophanaceae</taxon>
        <taxon>Caryophanon</taxon>
    </lineage>
</organism>
<reference evidence="1 2" key="1">
    <citation type="submission" date="2016-07" db="EMBL/GenBank/DDBJ databases">
        <title>Caryophanon latum genome sequencing.</title>
        <authorList>
            <person name="Verma A."/>
            <person name="Pal Y."/>
            <person name="Krishnamurthi S."/>
        </authorList>
    </citation>
    <scope>NUCLEOTIDE SEQUENCE [LARGE SCALE GENOMIC DNA]</scope>
    <source>
        <strain evidence="1 2">DSM 14151</strain>
    </source>
</reference>
<comment type="caution">
    <text evidence="1">The sequence shown here is derived from an EMBL/GenBank/DDBJ whole genome shotgun (WGS) entry which is preliminary data.</text>
</comment>
<proteinExistence type="predicted"/>
<dbReference type="EMBL" id="MATO01000054">
    <property type="protein sequence ID" value="OCS87883.1"/>
    <property type="molecule type" value="Genomic_DNA"/>
</dbReference>
<sequence length="160" mass="18514">MTMTHDFYVVNEETAEALFHMSIHDAVIDYIDEQIGVSHNLFYSVPTINPCYAKLSIANALPNQIGFSYTGLTIVNAHCVDGMERMIQQWLEVINALRHTRYYYHLASVPQDELHQLTSKELEVLKECYFDKAVICQQLTACLEHLPMLKEHYILRHEGI</sequence>
<dbReference type="AlphaFoldDB" id="A0A1C0YL44"/>
<accession>A0A1C0YL44</accession>
<keyword evidence="2" id="KW-1185">Reference proteome</keyword>
<evidence type="ECO:0000313" key="2">
    <source>
        <dbReference type="Proteomes" id="UP000093482"/>
    </source>
</evidence>
<dbReference type="Proteomes" id="UP000093482">
    <property type="component" value="Unassembled WGS sequence"/>
</dbReference>
<protein>
    <submittedName>
        <fullName evidence="1">Uncharacterized protein</fullName>
    </submittedName>
</protein>
<dbReference type="OrthoDB" id="2086109at2"/>
<name>A0A1C0YL44_9BACL</name>
<dbReference type="RefSeq" id="WP_066465690.1">
    <property type="nucleotide sequence ID" value="NZ_MATO01000054.1"/>
</dbReference>